<organism evidence="1 2">
    <name type="scientific">Bifidobacterium longum</name>
    <dbReference type="NCBI Taxonomy" id="216816"/>
    <lineage>
        <taxon>Bacteria</taxon>
        <taxon>Bacillati</taxon>
        <taxon>Actinomycetota</taxon>
        <taxon>Actinomycetes</taxon>
        <taxon>Bifidobacteriales</taxon>
        <taxon>Bifidobacteriaceae</taxon>
        <taxon>Bifidobacterium</taxon>
    </lineage>
</organism>
<evidence type="ECO:0000313" key="2">
    <source>
        <dbReference type="Proteomes" id="UP000232654"/>
    </source>
</evidence>
<accession>A0A2N0T161</accession>
<sequence length="124" mass="14632">MSLTFREQIEETAWELGNGEGTVPELRQRFDDNPDTPNFDPAKALEMLHILQIVNYRQVPQHRGRPARSHFLKQSEYSVLDFDIPKPIPKDERERQTRIQWAKDFRTIADWLDANCYTTESEEA</sequence>
<dbReference type="RefSeq" id="WP_065436885.1">
    <property type="nucleotide sequence ID" value="NZ_PJDT01000016.1"/>
</dbReference>
<dbReference type="AlphaFoldDB" id="A0A2N0T161"/>
<proteinExistence type="predicted"/>
<dbReference type="EMBL" id="PJDT01000016">
    <property type="protein sequence ID" value="PKC89015.1"/>
    <property type="molecule type" value="Genomic_DNA"/>
</dbReference>
<reference evidence="1 2" key="1">
    <citation type="submission" date="2017-12" db="EMBL/GenBank/DDBJ databases">
        <title>Bifidobacterium longum APC/DPC strains.</title>
        <authorList>
            <person name="Arboleya S."/>
        </authorList>
    </citation>
    <scope>NUCLEOTIDE SEQUENCE [LARGE SCALE GENOMIC DNA]</scope>
    <source>
        <strain evidence="1 2">APC1503</strain>
    </source>
</reference>
<gene>
    <name evidence="1" type="ORF">APC1503_1090</name>
</gene>
<name>A0A2N0T161_BIFLN</name>
<protein>
    <submittedName>
        <fullName evidence="1">Uncharacterized protein</fullName>
    </submittedName>
</protein>
<dbReference type="Proteomes" id="UP000232654">
    <property type="component" value="Unassembled WGS sequence"/>
</dbReference>
<evidence type="ECO:0000313" key="1">
    <source>
        <dbReference type="EMBL" id="PKC89015.1"/>
    </source>
</evidence>
<comment type="caution">
    <text evidence="1">The sequence shown here is derived from an EMBL/GenBank/DDBJ whole genome shotgun (WGS) entry which is preliminary data.</text>
</comment>